<dbReference type="PANTHER" id="PTHR14140:SF27">
    <property type="entry name" value="OS04G0289800 PROTEIN"/>
    <property type="match status" value="1"/>
</dbReference>
<dbReference type="GO" id="GO:0005634">
    <property type="term" value="C:nucleus"/>
    <property type="evidence" value="ECO:0007669"/>
    <property type="project" value="UniProtKB-SubCell"/>
</dbReference>
<comment type="caution">
    <text evidence="5">The sequence shown here is derived from an EMBL/GenBank/DDBJ whole genome shotgun (WGS) entry which is preliminary data.</text>
</comment>
<name>A0A4U0XQU2_9PEZI</name>
<comment type="subcellular location">
    <subcellularLocation>
        <location evidence="2">Nucleus</location>
    </subcellularLocation>
</comment>
<dbReference type="GO" id="GO:0016567">
    <property type="term" value="P:protein ubiquitination"/>
    <property type="evidence" value="ECO:0007669"/>
    <property type="project" value="TreeGrafter"/>
</dbReference>
<evidence type="ECO:0000259" key="4">
    <source>
        <dbReference type="PROSITE" id="PS51015"/>
    </source>
</evidence>
<dbReference type="GO" id="GO:0061630">
    <property type="term" value="F:ubiquitin protein ligase activity"/>
    <property type="evidence" value="ECO:0007669"/>
    <property type="project" value="TreeGrafter"/>
</dbReference>
<feature type="compositionally biased region" description="Low complexity" evidence="3">
    <location>
        <begin position="218"/>
        <end position="230"/>
    </location>
</feature>
<dbReference type="OrthoDB" id="2270193at2759"/>
<feature type="compositionally biased region" description="Polar residues" evidence="3">
    <location>
        <begin position="250"/>
        <end position="259"/>
    </location>
</feature>
<dbReference type="Gene3D" id="2.30.280.10">
    <property type="entry name" value="SRA-YDG"/>
    <property type="match status" value="1"/>
</dbReference>
<feature type="domain" description="YDG" evidence="4">
    <location>
        <begin position="442"/>
        <end position="577"/>
    </location>
</feature>
<dbReference type="PANTHER" id="PTHR14140">
    <property type="entry name" value="E3 UBIQUITIN-PROTEIN LIGASE UHRF-RELATED"/>
    <property type="match status" value="1"/>
</dbReference>
<evidence type="ECO:0000256" key="1">
    <source>
        <dbReference type="ARBA" id="ARBA00023242"/>
    </source>
</evidence>
<keyword evidence="6" id="KW-1185">Reference proteome</keyword>
<evidence type="ECO:0000313" key="5">
    <source>
        <dbReference type="EMBL" id="TKA77733.1"/>
    </source>
</evidence>
<dbReference type="SUPFAM" id="SSF88697">
    <property type="entry name" value="PUA domain-like"/>
    <property type="match status" value="1"/>
</dbReference>
<dbReference type="GO" id="GO:0044027">
    <property type="term" value="P:negative regulation of gene expression via chromosomal CpG island methylation"/>
    <property type="evidence" value="ECO:0007669"/>
    <property type="project" value="TreeGrafter"/>
</dbReference>
<accession>A0A4U0XQU2</accession>
<reference evidence="5 6" key="1">
    <citation type="submission" date="2017-03" db="EMBL/GenBank/DDBJ databases">
        <title>Genomes of endolithic fungi from Antarctica.</title>
        <authorList>
            <person name="Coleine C."/>
            <person name="Masonjones S."/>
            <person name="Stajich J.E."/>
        </authorList>
    </citation>
    <scope>NUCLEOTIDE SEQUENCE [LARGE SCALE GENOMIC DNA]</scope>
    <source>
        <strain evidence="5 6">CCFEE 5184</strain>
    </source>
</reference>
<feature type="compositionally biased region" description="Basic and acidic residues" evidence="3">
    <location>
        <begin position="153"/>
        <end position="163"/>
    </location>
</feature>
<feature type="compositionally biased region" description="Basic and acidic residues" evidence="3">
    <location>
        <begin position="587"/>
        <end position="602"/>
    </location>
</feature>
<feature type="region of interest" description="Disordered" evidence="3">
    <location>
        <begin position="50"/>
        <end position="306"/>
    </location>
</feature>
<proteinExistence type="predicted"/>
<dbReference type="InterPro" id="IPR003105">
    <property type="entry name" value="SRA_YDG"/>
</dbReference>
<evidence type="ECO:0000313" key="6">
    <source>
        <dbReference type="Proteomes" id="UP000309340"/>
    </source>
</evidence>
<dbReference type="Proteomes" id="UP000309340">
    <property type="component" value="Unassembled WGS sequence"/>
</dbReference>
<dbReference type="PROSITE" id="PS51015">
    <property type="entry name" value="YDG"/>
    <property type="match status" value="1"/>
</dbReference>
<sequence length="611" mass="66764">MGNESSKLSEELKAEARAATFARIDAGAAEGASEEKSRLVALMKARDAHVTEHAAADAHEREHVPLEELEAAKKNQQKLLRLSKGDATSLQQRTRETSTDNTPAELSDEFAGAHVQSPPAAAYDAEDGEISDDVLSTWQPRKEPIKRISSIKVQDRDGTRYADPEESTATHAQPPPGPSKASVGAPPTATALFIPAAKPSAPPPINTDTNPAQRPKRSSVSSVPTSAAAKRPTPSAFADERRSAPKTSKRASSPQSPDGSASHKGPFSKKASTHKAERESPTRVMIEERPPPWYKKLNPTPRRNPDEASASALLVRLKDDVKKCKSAKGPGAQAQQLFGNIRDELHTLAFERVSGQLLRNNRMLHNKDGLPQIFDEEHSDGVAFPWDIKADAEEIYNKWCLEDFETDLLRGIIRGKPASKNVERSVDSIDNKYKGRASSKYHGNGLLLNGQWWPTQLTAVRDGAHGATIAGISGAAGEGAYSCIMSGGHGYEDEDHGEWVLYCGTDSTDGSVTEATQRLLESEGNGKPVRFIRSHNLSSDFAPEIGFRYDGLYKVVSYEKLDGASSIRQRHRFRLERIAGQTPIRGTEPEKRPTKQEVEAHKSDKRLRGFT</sequence>
<evidence type="ECO:0000256" key="3">
    <source>
        <dbReference type="SAM" id="MobiDB-lite"/>
    </source>
</evidence>
<dbReference type="InterPro" id="IPR045134">
    <property type="entry name" value="UHRF1/2-like"/>
</dbReference>
<dbReference type="SMART" id="SM00466">
    <property type="entry name" value="SRA"/>
    <property type="match status" value="1"/>
</dbReference>
<organism evidence="5 6">
    <name type="scientific">Friedmanniomyces simplex</name>
    <dbReference type="NCBI Taxonomy" id="329884"/>
    <lineage>
        <taxon>Eukaryota</taxon>
        <taxon>Fungi</taxon>
        <taxon>Dikarya</taxon>
        <taxon>Ascomycota</taxon>
        <taxon>Pezizomycotina</taxon>
        <taxon>Dothideomycetes</taxon>
        <taxon>Dothideomycetidae</taxon>
        <taxon>Mycosphaerellales</taxon>
        <taxon>Teratosphaeriaceae</taxon>
        <taxon>Friedmanniomyces</taxon>
    </lineage>
</organism>
<dbReference type="InterPro" id="IPR015947">
    <property type="entry name" value="PUA-like_sf"/>
</dbReference>
<protein>
    <recommendedName>
        <fullName evidence="4">YDG domain-containing protein</fullName>
    </recommendedName>
</protein>
<dbReference type="Pfam" id="PF02182">
    <property type="entry name" value="SAD_SRA"/>
    <property type="match status" value="1"/>
</dbReference>
<dbReference type="InterPro" id="IPR036987">
    <property type="entry name" value="SRA-YDG_sf"/>
</dbReference>
<dbReference type="EMBL" id="NAJQ01000130">
    <property type="protein sequence ID" value="TKA77733.1"/>
    <property type="molecule type" value="Genomic_DNA"/>
</dbReference>
<feature type="region of interest" description="Disordered" evidence="3">
    <location>
        <begin position="579"/>
        <end position="611"/>
    </location>
</feature>
<keyword evidence="1 2" id="KW-0539">Nucleus</keyword>
<evidence type="ECO:0000256" key="2">
    <source>
        <dbReference type="PROSITE-ProRule" id="PRU00358"/>
    </source>
</evidence>
<feature type="compositionally biased region" description="Basic and acidic residues" evidence="3">
    <location>
        <begin position="50"/>
        <end position="73"/>
    </location>
</feature>
<feature type="compositionally biased region" description="Basic and acidic residues" evidence="3">
    <location>
        <begin position="274"/>
        <end position="290"/>
    </location>
</feature>
<dbReference type="STRING" id="329884.A0A4U0XQU2"/>
<dbReference type="AlphaFoldDB" id="A0A4U0XQU2"/>
<gene>
    <name evidence="5" type="ORF">B0A55_04177</name>
</gene>